<dbReference type="InterPro" id="IPR032808">
    <property type="entry name" value="DoxX"/>
</dbReference>
<gene>
    <name evidence="6" type="ORF">FHX41_3760</name>
</gene>
<reference evidence="6 7" key="1">
    <citation type="submission" date="2019-06" db="EMBL/GenBank/DDBJ databases">
        <title>Sequencing the genomes of 1000 actinobacteria strains.</title>
        <authorList>
            <person name="Klenk H.-P."/>
        </authorList>
    </citation>
    <scope>NUCLEOTIDE SEQUENCE [LARGE SCALE GENOMIC DNA]</scope>
    <source>
        <strain evidence="6 7">DSM 45043</strain>
    </source>
</reference>
<dbReference type="Pfam" id="PF13564">
    <property type="entry name" value="DoxX_2"/>
    <property type="match status" value="1"/>
</dbReference>
<feature type="transmembrane region" description="Helical" evidence="5">
    <location>
        <begin position="73"/>
        <end position="93"/>
    </location>
</feature>
<comment type="subcellular location">
    <subcellularLocation>
        <location evidence="1">Membrane</location>
        <topology evidence="1">Multi-pass membrane protein</topology>
    </subcellularLocation>
</comment>
<evidence type="ECO:0000313" key="7">
    <source>
        <dbReference type="Proteomes" id="UP000316706"/>
    </source>
</evidence>
<comment type="caution">
    <text evidence="6">The sequence shown here is derived from an EMBL/GenBank/DDBJ whole genome shotgun (WGS) entry which is preliminary data.</text>
</comment>
<evidence type="ECO:0000313" key="6">
    <source>
        <dbReference type="EMBL" id="TQM70041.1"/>
    </source>
</evidence>
<dbReference type="AlphaFoldDB" id="A0A543IHH9"/>
<dbReference type="Proteomes" id="UP000316706">
    <property type="component" value="Unassembled WGS sequence"/>
</dbReference>
<sequence>MAVLESGLLAAAVGCALANAFEVGAKAARARFVMRNSAEVGVPRSWIPRLAVLEGAGAAGLVLGLLGLPLLGLAAAIGLVLFFVGAVIAHVRARVLHNIAFPLAFLALAMAAAAYFALPPG</sequence>
<feature type="transmembrane region" description="Helical" evidence="5">
    <location>
        <begin position="99"/>
        <end position="118"/>
    </location>
</feature>
<name>A0A543IHH9_9ACTN</name>
<protein>
    <submittedName>
        <fullName evidence="6">DoxX-like protein</fullName>
    </submittedName>
</protein>
<evidence type="ECO:0000256" key="3">
    <source>
        <dbReference type="ARBA" id="ARBA00022989"/>
    </source>
</evidence>
<keyword evidence="4 5" id="KW-0472">Membrane</keyword>
<proteinExistence type="predicted"/>
<dbReference type="RefSeq" id="WP_141970623.1">
    <property type="nucleotide sequence ID" value="NZ_VFPO01000001.1"/>
</dbReference>
<evidence type="ECO:0000256" key="5">
    <source>
        <dbReference type="SAM" id="Phobius"/>
    </source>
</evidence>
<organism evidence="6 7">
    <name type="scientific">Actinomadura hallensis</name>
    <dbReference type="NCBI Taxonomy" id="337895"/>
    <lineage>
        <taxon>Bacteria</taxon>
        <taxon>Bacillati</taxon>
        <taxon>Actinomycetota</taxon>
        <taxon>Actinomycetes</taxon>
        <taxon>Streptosporangiales</taxon>
        <taxon>Thermomonosporaceae</taxon>
        <taxon>Actinomadura</taxon>
    </lineage>
</organism>
<evidence type="ECO:0000256" key="4">
    <source>
        <dbReference type="ARBA" id="ARBA00023136"/>
    </source>
</evidence>
<keyword evidence="2 5" id="KW-0812">Transmembrane</keyword>
<evidence type="ECO:0000256" key="1">
    <source>
        <dbReference type="ARBA" id="ARBA00004141"/>
    </source>
</evidence>
<keyword evidence="7" id="KW-1185">Reference proteome</keyword>
<evidence type="ECO:0000256" key="2">
    <source>
        <dbReference type="ARBA" id="ARBA00022692"/>
    </source>
</evidence>
<keyword evidence="3 5" id="KW-1133">Transmembrane helix</keyword>
<dbReference type="GO" id="GO:0016020">
    <property type="term" value="C:membrane"/>
    <property type="evidence" value="ECO:0007669"/>
    <property type="project" value="UniProtKB-SubCell"/>
</dbReference>
<dbReference type="EMBL" id="VFPO01000001">
    <property type="protein sequence ID" value="TQM70041.1"/>
    <property type="molecule type" value="Genomic_DNA"/>
</dbReference>
<accession>A0A543IHH9</accession>